<organism evidence="6 7">
    <name type="scientific">Burkholderia plantarii</name>
    <dbReference type="NCBI Taxonomy" id="41899"/>
    <lineage>
        <taxon>Bacteria</taxon>
        <taxon>Pseudomonadati</taxon>
        <taxon>Pseudomonadota</taxon>
        <taxon>Betaproteobacteria</taxon>
        <taxon>Burkholderiales</taxon>
        <taxon>Burkholderiaceae</taxon>
        <taxon>Burkholderia</taxon>
    </lineage>
</organism>
<accession>A0A0B6RUA7</accession>
<evidence type="ECO:0000256" key="2">
    <source>
        <dbReference type="ARBA" id="ARBA00023295"/>
    </source>
</evidence>
<reference evidence="6 7" key="2">
    <citation type="journal article" date="2016" name="Appl. Microbiol. Biotechnol.">
        <title>Mutations improving production and secretion of extracellular lipase by Burkholderia glumae PG1.</title>
        <authorList>
            <person name="Knapp A."/>
            <person name="Voget S."/>
            <person name="Gao R."/>
            <person name="Zaburannyi N."/>
            <person name="Krysciak D."/>
            <person name="Breuer M."/>
            <person name="Hauer B."/>
            <person name="Streit W.R."/>
            <person name="Muller R."/>
            <person name="Daniel R."/>
            <person name="Jaeger K.E."/>
        </authorList>
    </citation>
    <scope>NUCLEOTIDE SEQUENCE [LARGE SCALE GENOMIC DNA]</scope>
    <source>
        <strain evidence="6 7">PG1</strain>
    </source>
</reference>
<dbReference type="SUPFAM" id="SSF51445">
    <property type="entry name" value="(Trans)glycosidases"/>
    <property type="match status" value="1"/>
</dbReference>
<dbReference type="PROSITE" id="PS01095">
    <property type="entry name" value="GH18_1"/>
    <property type="match status" value="1"/>
</dbReference>
<dbReference type="InterPro" id="IPR017853">
    <property type="entry name" value="GH"/>
</dbReference>
<reference evidence="7" key="1">
    <citation type="submission" date="2011-03" db="EMBL/GenBank/DDBJ databases">
        <authorList>
            <person name="Voget S."/>
            <person name="Streit W.R."/>
            <person name="Jaeger K.E."/>
            <person name="Daniel R."/>
        </authorList>
    </citation>
    <scope>NUCLEOTIDE SEQUENCE [LARGE SCALE GENOMIC DNA]</scope>
    <source>
        <strain evidence="7">PG1</strain>
    </source>
</reference>
<feature type="domain" description="GH18" evidence="5">
    <location>
        <begin position="2"/>
        <end position="293"/>
    </location>
</feature>
<evidence type="ECO:0000256" key="1">
    <source>
        <dbReference type="ARBA" id="ARBA00022801"/>
    </source>
</evidence>
<dbReference type="GO" id="GO:0005975">
    <property type="term" value="P:carbohydrate metabolic process"/>
    <property type="evidence" value="ECO:0007669"/>
    <property type="project" value="InterPro"/>
</dbReference>
<keyword evidence="2 3" id="KW-0326">Glycosidase</keyword>
<evidence type="ECO:0000256" key="4">
    <source>
        <dbReference type="RuleBase" id="RU004453"/>
    </source>
</evidence>
<dbReference type="InterPro" id="IPR036404">
    <property type="entry name" value="Jacalin-like_lectin_dom_sf"/>
</dbReference>
<dbReference type="RefSeq" id="WP_042627465.1">
    <property type="nucleotide sequence ID" value="NZ_CP002581.1"/>
</dbReference>
<dbReference type="InterPro" id="IPR001579">
    <property type="entry name" value="Glyco_hydro_18_chit_AS"/>
</dbReference>
<gene>
    <name evidence="6" type="ORF">BGL_2c08180</name>
</gene>
<dbReference type="GO" id="GO:0004553">
    <property type="term" value="F:hydrolase activity, hydrolyzing O-glycosyl compounds"/>
    <property type="evidence" value="ECO:0007669"/>
    <property type="project" value="InterPro"/>
</dbReference>
<dbReference type="HOGENOM" id="CLU_658615_0_0_4"/>
<dbReference type="SUPFAM" id="SSF51101">
    <property type="entry name" value="Mannose-binding lectins"/>
    <property type="match status" value="1"/>
</dbReference>
<evidence type="ECO:0000313" key="6">
    <source>
        <dbReference type="EMBL" id="AJK48902.1"/>
    </source>
</evidence>
<protein>
    <submittedName>
        <fullName evidence="6">Putative chitinase</fullName>
    </submittedName>
</protein>
<dbReference type="Proteomes" id="UP000031838">
    <property type="component" value="Chromosome 2"/>
</dbReference>
<dbReference type="Pfam" id="PF00704">
    <property type="entry name" value="Glyco_hydro_18"/>
    <property type="match status" value="1"/>
</dbReference>
<dbReference type="PROSITE" id="PS51910">
    <property type="entry name" value="GH18_2"/>
    <property type="match status" value="1"/>
</dbReference>
<evidence type="ECO:0000313" key="7">
    <source>
        <dbReference type="Proteomes" id="UP000031838"/>
    </source>
</evidence>
<comment type="similarity">
    <text evidence="4">Belongs to the glycosyl hydrolase 18 family.</text>
</comment>
<sequence length="452" mass="48379">MANLANGINAWIFLNEDEPPDTSYHSPDSCYQSLISSRVYDSANFLGIAFFKVVPAAQGSTIEIGDKSHPDNLSNQDYLDYVLRDARQVNPGIKFLATMVYSGDHTLASIFSAGGDAQTQATDFANNLVAYLKDNGMNGLDIDWEPPVSDALTPAQFQTLFSTIRAVFDQQPVKYYLSFTPAWSWGKIDYATLDGLFDFVSPQFYDGSSLQQFLDAKVPPSLIGYGAQFEPGNSAPNSSAQQVWSAVSEGFSFNGTQYHYQDIFMWRLNSGNFQFEQAQFMILGQLGDPPGGNGFDDTPIIRAAGNPLLTQMTIRSGNVLDAIQAVNTGTGPYNFGTEPGAKTGTFTLLQHGGNGGSAQTIQIPLDDPVVSVSGYTGVWYGWQCVLQLTLTGQSGRTYGPFGSMAGATSRNPFVQAAPAGQSVAGFSGTTVTVPLAGGSQTAIIATLNAVFA</sequence>
<evidence type="ECO:0000259" key="5">
    <source>
        <dbReference type="PROSITE" id="PS51910"/>
    </source>
</evidence>
<name>A0A0B6RUA7_BURPL</name>
<dbReference type="Gene3D" id="2.100.10.30">
    <property type="entry name" value="Jacalin-like lectin domain"/>
    <property type="match status" value="1"/>
</dbReference>
<keyword evidence="1 3" id="KW-0378">Hydrolase</keyword>
<dbReference type="Gene3D" id="3.20.20.80">
    <property type="entry name" value="Glycosidases"/>
    <property type="match status" value="1"/>
</dbReference>
<dbReference type="InterPro" id="IPR001223">
    <property type="entry name" value="Glyco_hydro18_cat"/>
</dbReference>
<evidence type="ECO:0000256" key="3">
    <source>
        <dbReference type="RuleBase" id="RU000489"/>
    </source>
</evidence>
<dbReference type="InterPro" id="IPR001229">
    <property type="entry name" value="Jacalin-like_lectin_dom"/>
</dbReference>
<dbReference type="KEGG" id="bgp:BGL_2c08180"/>
<keyword evidence="7" id="KW-1185">Reference proteome</keyword>
<proteinExistence type="inferred from homology"/>
<dbReference type="AlphaFoldDB" id="A0A0B6RUA7"/>
<dbReference type="EMBL" id="CP002581">
    <property type="protein sequence ID" value="AJK48902.1"/>
    <property type="molecule type" value="Genomic_DNA"/>
</dbReference>
<dbReference type="Pfam" id="PF01419">
    <property type="entry name" value="Jacalin"/>
    <property type="match status" value="1"/>
</dbReference>